<feature type="domain" description="Gcp-like" evidence="10">
    <location>
        <begin position="95"/>
        <end position="398"/>
    </location>
</feature>
<dbReference type="EMBL" id="CACTIH010000227">
    <property type="protein sequence ID" value="CAA2957556.1"/>
    <property type="molecule type" value="Genomic_DNA"/>
</dbReference>
<dbReference type="GO" id="GO:0005743">
    <property type="term" value="C:mitochondrial inner membrane"/>
    <property type="evidence" value="ECO:0007669"/>
    <property type="project" value="EnsemblPlants"/>
</dbReference>
<keyword evidence="3 9" id="KW-0819">tRNA processing</keyword>
<gene>
    <name evidence="9" type="primary">GCP1</name>
    <name evidence="11" type="ORF">OLEA9_A033647</name>
</gene>
<reference evidence="11 12" key="1">
    <citation type="submission" date="2019-12" db="EMBL/GenBank/DDBJ databases">
        <authorList>
            <person name="Alioto T."/>
            <person name="Alioto T."/>
            <person name="Gomez Garrido J."/>
        </authorList>
    </citation>
    <scope>NUCLEOTIDE SEQUENCE [LARGE SCALE GENOMIC DNA]</scope>
</reference>
<dbReference type="SUPFAM" id="SSF53067">
    <property type="entry name" value="Actin-like ATPase domain"/>
    <property type="match status" value="1"/>
</dbReference>
<dbReference type="NCBIfam" id="TIGR00329">
    <property type="entry name" value="gcp_kae1"/>
    <property type="match status" value="1"/>
</dbReference>
<comment type="similarity">
    <text evidence="9">Belongs to the KAE1 / TsaD family.</text>
</comment>
<organism evidence="11 12">
    <name type="scientific">Olea europaea subsp. europaea</name>
    <dbReference type="NCBI Taxonomy" id="158383"/>
    <lineage>
        <taxon>Eukaryota</taxon>
        <taxon>Viridiplantae</taxon>
        <taxon>Streptophyta</taxon>
        <taxon>Embryophyta</taxon>
        <taxon>Tracheophyta</taxon>
        <taxon>Spermatophyta</taxon>
        <taxon>Magnoliopsida</taxon>
        <taxon>eudicotyledons</taxon>
        <taxon>Gunneridae</taxon>
        <taxon>Pentapetalae</taxon>
        <taxon>asterids</taxon>
        <taxon>lamiids</taxon>
        <taxon>Lamiales</taxon>
        <taxon>Oleaceae</taxon>
        <taxon>Oleeae</taxon>
        <taxon>Olea</taxon>
    </lineage>
</organism>
<dbReference type="InterPro" id="IPR043129">
    <property type="entry name" value="ATPase_NBD"/>
</dbReference>
<comment type="catalytic activity">
    <reaction evidence="8 9">
        <text>L-threonylcarbamoyladenylate + adenosine(37) in tRNA = N(6)-L-threonylcarbamoyladenosine(37) in tRNA + AMP + H(+)</text>
        <dbReference type="Rhea" id="RHEA:37059"/>
        <dbReference type="Rhea" id="RHEA-COMP:10162"/>
        <dbReference type="Rhea" id="RHEA-COMP:10163"/>
        <dbReference type="ChEBI" id="CHEBI:15378"/>
        <dbReference type="ChEBI" id="CHEBI:73682"/>
        <dbReference type="ChEBI" id="CHEBI:74411"/>
        <dbReference type="ChEBI" id="CHEBI:74418"/>
        <dbReference type="ChEBI" id="CHEBI:456215"/>
        <dbReference type="EC" id="2.3.1.234"/>
    </reaction>
</comment>
<dbReference type="InterPro" id="IPR022450">
    <property type="entry name" value="TsaD"/>
</dbReference>
<keyword evidence="5" id="KW-0809">Transit peptide</keyword>
<evidence type="ECO:0000256" key="5">
    <source>
        <dbReference type="ARBA" id="ARBA00022946"/>
    </source>
</evidence>
<dbReference type="PRINTS" id="PR00789">
    <property type="entry name" value="OSIALOPTASE"/>
</dbReference>
<evidence type="ECO:0000259" key="10">
    <source>
        <dbReference type="Pfam" id="PF00814"/>
    </source>
</evidence>
<dbReference type="InterPro" id="IPR000905">
    <property type="entry name" value="Gcp-like_dom"/>
</dbReference>
<evidence type="ECO:0000256" key="2">
    <source>
        <dbReference type="ARBA" id="ARBA00022679"/>
    </source>
</evidence>
<comment type="subcellular location">
    <subcellularLocation>
        <location evidence="1 9">Mitochondrion</location>
    </subcellularLocation>
</comment>
<keyword evidence="4 9" id="KW-0479">Metal-binding</keyword>
<dbReference type="GO" id="GO:0002949">
    <property type="term" value="P:tRNA threonylcarbamoyladenosine modification"/>
    <property type="evidence" value="ECO:0007669"/>
    <property type="project" value="UniProtKB-UniRule"/>
</dbReference>
<comment type="cofactor">
    <cofactor evidence="9">
        <name>a divalent metal cation</name>
        <dbReference type="ChEBI" id="CHEBI:60240"/>
    </cofactor>
    <text evidence="9">Binds 1 divalent metal cation per subunit.</text>
</comment>
<dbReference type="FunFam" id="3.30.420.40:FF:000133">
    <property type="entry name" value="Probable tRNA N6-adenosine threonylcarbamoyltransferase, mitochondrial"/>
    <property type="match status" value="1"/>
</dbReference>
<keyword evidence="6 9" id="KW-0496">Mitochondrion</keyword>
<evidence type="ECO:0000256" key="9">
    <source>
        <dbReference type="HAMAP-Rule" id="MF_03179"/>
    </source>
</evidence>
<evidence type="ECO:0000256" key="7">
    <source>
        <dbReference type="ARBA" id="ARBA00023315"/>
    </source>
</evidence>
<evidence type="ECO:0000256" key="3">
    <source>
        <dbReference type="ARBA" id="ARBA00022694"/>
    </source>
</evidence>
<evidence type="ECO:0000256" key="4">
    <source>
        <dbReference type="ARBA" id="ARBA00022723"/>
    </source>
</evidence>
<comment type="caution">
    <text evidence="11">The sequence shown here is derived from an EMBL/GenBank/DDBJ whole genome shotgun (WGS) entry which is preliminary data.</text>
</comment>
<dbReference type="OrthoDB" id="10259622at2759"/>
<dbReference type="GO" id="GO:0061711">
    <property type="term" value="F:tRNA N(6)-L-threonylcarbamoyladenine synthase activity"/>
    <property type="evidence" value="ECO:0007669"/>
    <property type="project" value="UniProtKB-EC"/>
</dbReference>
<proteinExistence type="inferred from homology"/>
<comment type="subunit">
    <text evidence="9">Homodimer.</text>
</comment>
<dbReference type="NCBIfam" id="TIGR03723">
    <property type="entry name" value="T6A_TsaD_YgjD"/>
    <property type="match status" value="1"/>
</dbReference>
<evidence type="ECO:0000313" key="12">
    <source>
        <dbReference type="Proteomes" id="UP000594638"/>
    </source>
</evidence>
<name>A0A8S0PSI6_OLEEU</name>
<dbReference type="GO" id="GO:0046872">
    <property type="term" value="F:metal ion binding"/>
    <property type="evidence" value="ECO:0007669"/>
    <property type="project" value="UniProtKB-KW"/>
</dbReference>
<dbReference type="AlphaFoldDB" id="A0A8S0PSI6"/>
<dbReference type="Gene3D" id="3.30.420.40">
    <property type="match status" value="2"/>
</dbReference>
<sequence length="466" mass="50666">MASLAPTLSSTISRLTHLHKPSLHSAITTLKNFRFKQKLSKRIRPFINSSPSSLSAHFSSAQMRSTVGSDDDLVVLGIETSCDDTAAAVVRSNGEILSQVVSSQADLLVQYGGVAPKMAEEAHSKVIDQVVQEALDKANLSESDLSAVAVTIGPGLSLCLRVGVQKARKLAGTYALPIVGVHHMEAHALVARLVQGELQFPFLVLLISGGHNLLILARDLGNYVQLGTTIDDAIGEAYDKTAKWLGLDLRKSGGPAVEDLAREGDANSIKFKVPMKQHKDCNFSYAGLKTQVRLAVESGSINPEIPVSSASSEDRKERANIAASFQRVAVLHLEEKCERAIEWASKIEPSIKHLVVSGGVASNQYVRARLNQIVEKNCLQLVCPPPKLCTDNGVMVAWTGIEHFRMGRFDPPPPTNEPEDAVLDLRPRWPLGEEYTEGRSEARSIRRARIHPSLTSLIQASMQQQS</sequence>
<accession>A0A8S0PSI6</accession>
<evidence type="ECO:0000313" key="11">
    <source>
        <dbReference type="EMBL" id="CAA2957556.1"/>
    </source>
</evidence>
<keyword evidence="7 9" id="KW-0012">Acyltransferase</keyword>
<keyword evidence="12" id="KW-1185">Reference proteome</keyword>
<dbReference type="CDD" id="cd24134">
    <property type="entry name" value="ASKHA_NBD_OSGEPL1_QRI7_euk"/>
    <property type="match status" value="1"/>
</dbReference>
<dbReference type="PANTHER" id="PTHR11735">
    <property type="entry name" value="TRNA N6-ADENOSINE THREONYLCARBAMOYLTRANSFERASE"/>
    <property type="match status" value="1"/>
</dbReference>
<dbReference type="InterPro" id="IPR017861">
    <property type="entry name" value="KAE1/TsaD"/>
</dbReference>
<dbReference type="FunFam" id="3.30.420.40:FF:000083">
    <property type="entry name" value="Probable tRNA N6-adenosine threonylcarbamoyltransferase, mitochondrial"/>
    <property type="match status" value="1"/>
</dbReference>
<evidence type="ECO:0000256" key="1">
    <source>
        <dbReference type="ARBA" id="ARBA00004173"/>
    </source>
</evidence>
<dbReference type="Gramene" id="OE9A033647T1">
    <property type="protein sequence ID" value="OE9A033647C1"/>
    <property type="gene ID" value="OE9A033647"/>
</dbReference>
<dbReference type="PANTHER" id="PTHR11735:SF6">
    <property type="entry name" value="TRNA N6-ADENOSINE THREONYLCARBAMOYLTRANSFERASE, MITOCHONDRIAL"/>
    <property type="match status" value="1"/>
</dbReference>
<dbReference type="Pfam" id="PF00814">
    <property type="entry name" value="TsaD"/>
    <property type="match status" value="1"/>
</dbReference>
<dbReference type="HAMAP" id="MF_01445">
    <property type="entry name" value="TsaD"/>
    <property type="match status" value="1"/>
</dbReference>
<dbReference type="GO" id="GO:0009793">
    <property type="term" value="P:embryo development ending in seed dormancy"/>
    <property type="evidence" value="ECO:0007669"/>
    <property type="project" value="EnsemblPlants"/>
</dbReference>
<keyword evidence="2 9" id="KW-0808">Transferase</keyword>
<protein>
    <recommendedName>
        <fullName evidence="9">Glycoprotease 1</fullName>
    </recommendedName>
</protein>
<comment type="function">
    <text evidence="9">Required for the formation of a threonylcarbamoyl group on adenosine at position 37 (t(6)A37) in mitochondrial tRNAs that read codons beginning with adenine. Probably involved in the transfer of the threonylcarbamoyl moiety of threonylcarbamoyl-AMP (TC-AMP) to the N6 group of A37. Involved in mitochondrial genome maintenance.</text>
</comment>
<evidence type="ECO:0000256" key="8">
    <source>
        <dbReference type="ARBA" id="ARBA00048117"/>
    </source>
</evidence>
<evidence type="ECO:0000256" key="6">
    <source>
        <dbReference type="ARBA" id="ARBA00023128"/>
    </source>
</evidence>
<dbReference type="Proteomes" id="UP000594638">
    <property type="component" value="Unassembled WGS sequence"/>
</dbReference>